<dbReference type="AlphaFoldDB" id="A0A918NEI4"/>
<dbReference type="EMBL" id="BMXR01000008">
    <property type="protein sequence ID" value="GGX61381.1"/>
    <property type="molecule type" value="Genomic_DNA"/>
</dbReference>
<dbReference type="CDD" id="cd10033">
    <property type="entry name" value="UDG_like"/>
    <property type="match status" value="1"/>
</dbReference>
<protein>
    <submittedName>
        <fullName evidence="2">Uracil-DNA glycosylase</fullName>
    </submittedName>
</protein>
<evidence type="ECO:0000313" key="2">
    <source>
        <dbReference type="EMBL" id="GGX61381.1"/>
    </source>
</evidence>
<evidence type="ECO:0000259" key="1">
    <source>
        <dbReference type="SMART" id="SM00986"/>
    </source>
</evidence>
<accession>A0A918NEI4</accession>
<dbReference type="Pfam" id="PF03167">
    <property type="entry name" value="UDG"/>
    <property type="match status" value="1"/>
</dbReference>
<name>A0A918NEI4_9GAMM</name>
<dbReference type="InterPro" id="IPR005122">
    <property type="entry name" value="Uracil-DNA_glycosylase-like"/>
</dbReference>
<sequence>MTECIMTRIQPLTEPIVTSDTFQKLHREVLACTLCREQLPYEPRPILQIHPDACILVAGQAPGVRAHEAGKPFADASGKRLRDWMGVDEATFYDSRRIAIVPMGFCYPGKGKSGDRPPCTDCAPTWRQRILDAMPNIEVTLVIGQYAMDWHLAGRFGSLTEAVRDGMDSARGIYPMPHPSPRNIAWFKRNPWFEQERLSVIRKAIARAL</sequence>
<dbReference type="Gene3D" id="3.40.470.10">
    <property type="entry name" value="Uracil-DNA glycosylase-like domain"/>
    <property type="match status" value="1"/>
</dbReference>
<evidence type="ECO:0000313" key="3">
    <source>
        <dbReference type="Proteomes" id="UP000626148"/>
    </source>
</evidence>
<dbReference type="PANTHER" id="PTHR42160:SF1">
    <property type="entry name" value="URACIL-DNA GLYCOSYLASE SUPERFAMILY PROTEIN"/>
    <property type="match status" value="1"/>
</dbReference>
<feature type="domain" description="Uracil-DNA glycosylase-like" evidence="1">
    <location>
        <begin position="46"/>
        <end position="202"/>
    </location>
</feature>
<dbReference type="Proteomes" id="UP000626148">
    <property type="component" value="Unassembled WGS sequence"/>
</dbReference>
<dbReference type="InterPro" id="IPR036895">
    <property type="entry name" value="Uracil-DNA_glycosylase-like_sf"/>
</dbReference>
<comment type="caution">
    <text evidence="2">The sequence shown here is derived from an EMBL/GenBank/DDBJ whole genome shotgun (WGS) entry which is preliminary data.</text>
</comment>
<dbReference type="SMART" id="SM00987">
    <property type="entry name" value="UreE_C"/>
    <property type="match status" value="1"/>
</dbReference>
<dbReference type="InterPro" id="IPR047124">
    <property type="entry name" value="HI_0220.2"/>
</dbReference>
<organism evidence="2 3">
    <name type="scientific">Saccharospirillum salsuginis</name>
    <dbReference type="NCBI Taxonomy" id="418750"/>
    <lineage>
        <taxon>Bacteria</taxon>
        <taxon>Pseudomonadati</taxon>
        <taxon>Pseudomonadota</taxon>
        <taxon>Gammaproteobacteria</taxon>
        <taxon>Oceanospirillales</taxon>
        <taxon>Saccharospirillaceae</taxon>
        <taxon>Saccharospirillum</taxon>
    </lineage>
</organism>
<gene>
    <name evidence="2" type="ORF">GCM10007392_31550</name>
</gene>
<keyword evidence="3" id="KW-1185">Reference proteome</keyword>
<dbReference type="PANTHER" id="PTHR42160">
    <property type="entry name" value="URACIL-DNA GLYCOSYLASE SUPERFAMILY PROTEIN"/>
    <property type="match status" value="1"/>
</dbReference>
<dbReference type="SMART" id="SM00986">
    <property type="entry name" value="UDG"/>
    <property type="match status" value="1"/>
</dbReference>
<dbReference type="SUPFAM" id="SSF52141">
    <property type="entry name" value="Uracil-DNA glycosylase-like"/>
    <property type="match status" value="1"/>
</dbReference>
<proteinExistence type="predicted"/>
<reference evidence="2" key="2">
    <citation type="submission" date="2020-09" db="EMBL/GenBank/DDBJ databases">
        <authorList>
            <person name="Sun Q."/>
            <person name="Kim S."/>
        </authorList>
    </citation>
    <scope>NUCLEOTIDE SEQUENCE</scope>
    <source>
        <strain evidence="2">KCTC 22169</strain>
    </source>
</reference>
<reference evidence="2" key="1">
    <citation type="journal article" date="2014" name="Int. J. Syst. Evol. Microbiol.">
        <title>Complete genome sequence of Corynebacterium casei LMG S-19264T (=DSM 44701T), isolated from a smear-ripened cheese.</title>
        <authorList>
            <consortium name="US DOE Joint Genome Institute (JGI-PGF)"/>
            <person name="Walter F."/>
            <person name="Albersmeier A."/>
            <person name="Kalinowski J."/>
            <person name="Ruckert C."/>
        </authorList>
    </citation>
    <scope>NUCLEOTIDE SEQUENCE</scope>
    <source>
        <strain evidence="2">KCTC 22169</strain>
    </source>
</reference>